<dbReference type="NCBIfam" id="TIGR00738">
    <property type="entry name" value="rrf2_super"/>
    <property type="match status" value="1"/>
</dbReference>
<dbReference type="InterPro" id="IPR036390">
    <property type="entry name" value="WH_DNA-bd_sf"/>
</dbReference>
<proteinExistence type="predicted"/>
<comment type="caution">
    <text evidence="2">The sequence shown here is derived from an EMBL/GenBank/DDBJ whole genome shotgun (WGS) entry which is preliminary data.</text>
</comment>
<dbReference type="InterPro" id="IPR036388">
    <property type="entry name" value="WH-like_DNA-bd_sf"/>
</dbReference>
<dbReference type="SUPFAM" id="SSF46785">
    <property type="entry name" value="Winged helix' DNA-binding domain"/>
    <property type="match status" value="1"/>
</dbReference>
<sequence>MQLMRLTLFTDYSLRVLLVLATRTDSLVTIADLSKAFDISNAHLMKVTHLLGKSGWVETVRGRNGGMRLAAHPSKLRIGTIVRHLESDFALVECFGDDNRCVLTGGCELAAVLARAMQAFLDELDRYSLADLANASPALMVLPLWQAVTWHAPVRPPSIEVVPGVAQALLSEPAPARPRGRRAG</sequence>
<dbReference type="PROSITE" id="PS51197">
    <property type="entry name" value="HTH_RRF2_2"/>
    <property type="match status" value="1"/>
</dbReference>
<dbReference type="InterPro" id="IPR000944">
    <property type="entry name" value="Tscrpt_reg_Rrf2"/>
</dbReference>
<keyword evidence="3" id="KW-1185">Reference proteome</keyword>
<accession>A0ABT8S138</accession>
<dbReference type="Gene3D" id="1.10.10.10">
    <property type="entry name" value="Winged helix-like DNA-binding domain superfamily/Winged helix DNA-binding domain"/>
    <property type="match status" value="1"/>
</dbReference>
<dbReference type="RefSeq" id="WP_301807651.1">
    <property type="nucleotide sequence ID" value="NZ_JAUJZH010000006.1"/>
</dbReference>
<dbReference type="PANTHER" id="PTHR33221">
    <property type="entry name" value="WINGED HELIX-TURN-HELIX TRANSCRIPTIONAL REGULATOR, RRF2 FAMILY"/>
    <property type="match status" value="1"/>
</dbReference>
<dbReference type="Proteomes" id="UP001169027">
    <property type="component" value="Unassembled WGS sequence"/>
</dbReference>
<evidence type="ECO:0000313" key="2">
    <source>
        <dbReference type="EMBL" id="MDO1532649.1"/>
    </source>
</evidence>
<dbReference type="PANTHER" id="PTHR33221:SF4">
    <property type="entry name" value="HTH-TYPE TRANSCRIPTIONAL REPRESSOR NSRR"/>
    <property type="match status" value="1"/>
</dbReference>
<organism evidence="2 3">
    <name type="scientific">Variovorax ginsengisoli</name>
    <dbReference type="NCBI Taxonomy" id="363844"/>
    <lineage>
        <taxon>Bacteria</taxon>
        <taxon>Pseudomonadati</taxon>
        <taxon>Pseudomonadota</taxon>
        <taxon>Betaproteobacteria</taxon>
        <taxon>Burkholderiales</taxon>
        <taxon>Comamonadaceae</taxon>
        <taxon>Variovorax</taxon>
    </lineage>
</organism>
<evidence type="ECO:0000313" key="3">
    <source>
        <dbReference type="Proteomes" id="UP001169027"/>
    </source>
</evidence>
<name>A0ABT8S138_9BURK</name>
<keyword evidence="1" id="KW-0238">DNA-binding</keyword>
<protein>
    <submittedName>
        <fullName evidence="2">Rrf2 family transcriptional regulator</fullName>
    </submittedName>
</protein>
<gene>
    <name evidence="2" type="ORF">Q2T77_10155</name>
</gene>
<reference evidence="2" key="1">
    <citation type="submission" date="2023-06" db="EMBL/GenBank/DDBJ databases">
        <authorList>
            <person name="Jiang Y."/>
            <person name="Liu Q."/>
        </authorList>
    </citation>
    <scope>NUCLEOTIDE SEQUENCE</scope>
    <source>
        <strain evidence="2">CGMCC 1.12090</strain>
    </source>
</reference>
<dbReference type="EMBL" id="JAUKVY010000006">
    <property type="protein sequence ID" value="MDO1532649.1"/>
    <property type="molecule type" value="Genomic_DNA"/>
</dbReference>
<evidence type="ECO:0000256" key="1">
    <source>
        <dbReference type="ARBA" id="ARBA00023125"/>
    </source>
</evidence>
<dbReference type="Pfam" id="PF02082">
    <property type="entry name" value="Rrf2"/>
    <property type="match status" value="1"/>
</dbReference>